<feature type="transmembrane region" description="Helical" evidence="1">
    <location>
        <begin position="35"/>
        <end position="55"/>
    </location>
</feature>
<reference evidence="2" key="1">
    <citation type="journal article" date="2016" name="Mol. Biol. Evol.">
        <title>Comparative Genomics of Early-Diverging Mushroom-Forming Fungi Provides Insights into the Origins of Lignocellulose Decay Capabilities.</title>
        <authorList>
            <person name="Nagy L.G."/>
            <person name="Riley R."/>
            <person name="Tritt A."/>
            <person name="Adam C."/>
            <person name="Daum C."/>
            <person name="Floudas D."/>
            <person name="Sun H."/>
            <person name="Yadav J.S."/>
            <person name="Pangilinan J."/>
            <person name="Larsson K.H."/>
            <person name="Matsuura K."/>
            <person name="Barry K."/>
            <person name="Labutti K."/>
            <person name="Kuo R."/>
            <person name="Ohm R.A."/>
            <person name="Bhattacharya S.S."/>
            <person name="Shirouzu T."/>
            <person name="Yoshinaga Y."/>
            <person name="Martin F.M."/>
            <person name="Grigoriev I.V."/>
            <person name="Hibbett D.S."/>
        </authorList>
    </citation>
    <scope>NUCLEOTIDE SEQUENCE [LARGE SCALE GENOMIC DNA]</scope>
    <source>
        <strain evidence="2">CBS 109695</strain>
    </source>
</reference>
<feature type="transmembrane region" description="Helical" evidence="1">
    <location>
        <begin position="67"/>
        <end position="93"/>
    </location>
</feature>
<feature type="transmembrane region" description="Helical" evidence="1">
    <location>
        <begin position="458"/>
        <end position="482"/>
    </location>
</feature>
<proteinExistence type="predicted"/>
<dbReference type="OrthoDB" id="3227921at2759"/>
<evidence type="ECO:0000313" key="2">
    <source>
        <dbReference type="EMBL" id="KZP24969.1"/>
    </source>
</evidence>
<name>A0A166NG39_9AGAM</name>
<keyword evidence="1" id="KW-1133">Transmembrane helix</keyword>
<evidence type="ECO:0000256" key="1">
    <source>
        <dbReference type="SAM" id="Phobius"/>
    </source>
</evidence>
<sequence length="613" mass="67202">MLKRLPISILFHATLAVIYSPTIILSFFFSPLAGGVSLIALIGLGILAALDAVIIRRKVNQRAFQAIEIVVIALLPLCVWPVILSGACLLPAMQASCTANYDSTFPGQTWQYFNVPLLYESEEVLPYEMIPLAFAYTAAFAIPALSSIFVAYIFIAFVIDKIHGNTFWLKFYEEFPPASSGIPAKPFFLGTRRTPAERAAVVDHCSSYIFQHSVFRKHAFEPMAWGIFRGIVAVYTCVGLVIFSAYSGISEVQLYASSDTAFTLQETILPHTLHSPPSAILPLFDPSGSALNIVSMGPNPLPADLNVSSASSSNLKFPNVTWNPLVSGANPQLWFPQPKTGSNDSGVVSQQLPNFNISWTGQGSPAVWLFGGGNYVNSRFPHLTQSNFTEPLLLFPFKESSITLTAIYYTYGQWGWLVYQPKIVNIAESGSNATTAMFSFDFQTLIRQRALTIGSPPAIMSVVHILSNLGGLFAFVEAIFALIFGRTIMAIVFGTRAISPFGLLGIVTRNRFKKLIHEQYPRIHEDIERGGMAAYVSEVAIDAGLMDVPPVNGQTGSSLSSHIGHEPEGEDAISMSHLRGRSSANHLQLPYDFEEFQGELDNRSLLSKRSYVE</sequence>
<keyword evidence="1" id="KW-0812">Transmembrane</keyword>
<dbReference type="EMBL" id="KV417523">
    <property type="protein sequence ID" value="KZP24969.1"/>
    <property type="molecule type" value="Genomic_DNA"/>
</dbReference>
<accession>A0A166NG39</accession>
<gene>
    <name evidence="2" type="ORF">FIBSPDRAFT_929535</name>
</gene>
<protein>
    <submittedName>
        <fullName evidence="2">Uncharacterized protein</fullName>
    </submittedName>
</protein>
<feature type="transmembrane region" description="Helical" evidence="1">
    <location>
        <begin position="7"/>
        <end position="29"/>
    </location>
</feature>
<feature type="transmembrane region" description="Helical" evidence="1">
    <location>
        <begin position="133"/>
        <end position="159"/>
    </location>
</feature>
<organism evidence="2">
    <name type="scientific">Athelia psychrophila</name>
    <dbReference type="NCBI Taxonomy" id="1759441"/>
    <lineage>
        <taxon>Eukaryota</taxon>
        <taxon>Fungi</taxon>
        <taxon>Dikarya</taxon>
        <taxon>Basidiomycota</taxon>
        <taxon>Agaricomycotina</taxon>
        <taxon>Agaricomycetes</taxon>
        <taxon>Agaricomycetidae</taxon>
        <taxon>Atheliales</taxon>
        <taxon>Atheliaceae</taxon>
        <taxon>Athelia</taxon>
    </lineage>
</organism>
<keyword evidence="1" id="KW-0472">Membrane</keyword>
<dbReference type="AlphaFoldDB" id="A0A166NG39"/>